<name>A0AAN8MSN0_9PEZI</name>
<dbReference type="AlphaFoldDB" id="A0AAN8MSN0"/>
<dbReference type="Proteomes" id="UP001313282">
    <property type="component" value="Unassembled WGS sequence"/>
</dbReference>
<keyword evidence="2" id="KW-1185">Reference proteome</keyword>
<evidence type="ECO:0000313" key="2">
    <source>
        <dbReference type="Proteomes" id="UP001313282"/>
    </source>
</evidence>
<reference evidence="1 2" key="1">
    <citation type="submission" date="2019-10" db="EMBL/GenBank/DDBJ databases">
        <authorList>
            <person name="Palmer J.M."/>
        </authorList>
    </citation>
    <scope>NUCLEOTIDE SEQUENCE [LARGE SCALE GENOMIC DNA]</scope>
    <source>
        <strain evidence="1 2">TWF718</strain>
    </source>
</reference>
<organism evidence="1 2">
    <name type="scientific">Orbilia javanica</name>
    <dbReference type="NCBI Taxonomy" id="47235"/>
    <lineage>
        <taxon>Eukaryota</taxon>
        <taxon>Fungi</taxon>
        <taxon>Dikarya</taxon>
        <taxon>Ascomycota</taxon>
        <taxon>Pezizomycotina</taxon>
        <taxon>Orbiliomycetes</taxon>
        <taxon>Orbiliales</taxon>
        <taxon>Orbiliaceae</taxon>
        <taxon>Orbilia</taxon>
    </lineage>
</organism>
<gene>
    <name evidence="1" type="ORF">TWF718_009543</name>
</gene>
<proteinExistence type="predicted"/>
<dbReference type="EMBL" id="JAVHNR010000007">
    <property type="protein sequence ID" value="KAK6336752.1"/>
    <property type="molecule type" value="Genomic_DNA"/>
</dbReference>
<accession>A0AAN8MSN0</accession>
<sequence length="77" mass="8416">MRLGPCDGLLEAGRYDDVLEKQITFVSSVETTGNPDEAGAWYEQTGFGSQARLRGFKAGLFVKLDFKQAAREASTGR</sequence>
<protein>
    <submittedName>
        <fullName evidence="1">Uncharacterized protein</fullName>
    </submittedName>
</protein>
<evidence type="ECO:0000313" key="1">
    <source>
        <dbReference type="EMBL" id="KAK6336752.1"/>
    </source>
</evidence>
<comment type="caution">
    <text evidence="1">The sequence shown here is derived from an EMBL/GenBank/DDBJ whole genome shotgun (WGS) entry which is preliminary data.</text>
</comment>